<accession>A0A317F8F9</accession>
<dbReference type="EMBL" id="QGNY01000001">
    <property type="protein sequence ID" value="PWS33866.1"/>
    <property type="molecule type" value="Genomic_DNA"/>
</dbReference>
<evidence type="ECO:0000313" key="4">
    <source>
        <dbReference type="Proteomes" id="UP000245391"/>
    </source>
</evidence>
<proteinExistence type="predicted"/>
<sequence>MDFFNSFFQNVKDKLTNPFFGTLGFILILHHWEFWYTLFNFDADCSRVEKLAILKLMVAKDFAVRNLLEDIFLTVVFVLAGYLVVFGTRALSLSFDHKLMTWLTKKVVSKNVVLLETHREVVQERDRYSEQYEEQRQRVRNFSANLDEQTRQIQEKDKLILTEGAKVNELNISNAKVTTELNREKQKNESLQNANDEKETQVDRIENEYNKSVVYMGELEKELYEFKTIFFDQDKRYGWNSPDKFPLEILNKVHELRDSNEWSHFLKLYNAMQNGGSFSENELLKFKESGLISLTSDPKLTILGRIIGFYSNIFDDNISM</sequence>
<feature type="transmembrane region" description="Helical" evidence="2">
    <location>
        <begin position="15"/>
        <end position="32"/>
    </location>
</feature>
<protein>
    <submittedName>
        <fullName evidence="3">Uncharacterized protein</fullName>
    </submittedName>
</protein>
<gene>
    <name evidence="3" type="ORF">DF947_04455</name>
</gene>
<feature type="region of interest" description="Disordered" evidence="1">
    <location>
        <begin position="181"/>
        <end position="200"/>
    </location>
</feature>
<keyword evidence="2" id="KW-0472">Membrane</keyword>
<name>A0A317F8F9_9SPHI</name>
<organism evidence="3 4">
    <name type="scientific">Pedobacter paludis</name>
    <dbReference type="NCBI Taxonomy" id="2203212"/>
    <lineage>
        <taxon>Bacteria</taxon>
        <taxon>Pseudomonadati</taxon>
        <taxon>Bacteroidota</taxon>
        <taxon>Sphingobacteriia</taxon>
        <taxon>Sphingobacteriales</taxon>
        <taxon>Sphingobacteriaceae</taxon>
        <taxon>Pedobacter</taxon>
    </lineage>
</organism>
<evidence type="ECO:0000256" key="2">
    <source>
        <dbReference type="SAM" id="Phobius"/>
    </source>
</evidence>
<dbReference type="RefSeq" id="WP_109928446.1">
    <property type="nucleotide sequence ID" value="NZ_QGNY01000001.1"/>
</dbReference>
<comment type="caution">
    <text evidence="3">The sequence shown here is derived from an EMBL/GenBank/DDBJ whole genome shotgun (WGS) entry which is preliminary data.</text>
</comment>
<evidence type="ECO:0000313" key="3">
    <source>
        <dbReference type="EMBL" id="PWS33866.1"/>
    </source>
</evidence>
<evidence type="ECO:0000256" key="1">
    <source>
        <dbReference type="SAM" id="MobiDB-lite"/>
    </source>
</evidence>
<dbReference type="AlphaFoldDB" id="A0A317F8F9"/>
<dbReference type="OrthoDB" id="1332755at2"/>
<keyword evidence="2" id="KW-1133">Transmembrane helix</keyword>
<keyword evidence="4" id="KW-1185">Reference proteome</keyword>
<feature type="transmembrane region" description="Helical" evidence="2">
    <location>
        <begin position="71"/>
        <end position="91"/>
    </location>
</feature>
<dbReference type="Proteomes" id="UP000245391">
    <property type="component" value="Unassembled WGS sequence"/>
</dbReference>
<keyword evidence="2" id="KW-0812">Transmembrane</keyword>
<reference evidence="4" key="1">
    <citation type="submission" date="2018-05" db="EMBL/GenBank/DDBJ databases">
        <title>Pedobacter paludis sp. nov., isolated from wetland soil.</title>
        <authorList>
            <person name="Zhang Y."/>
        </authorList>
    </citation>
    <scope>NUCLEOTIDE SEQUENCE [LARGE SCALE GENOMIC DNA]</scope>
    <source>
        <strain evidence="4">R-8</strain>
    </source>
</reference>